<comment type="caution">
    <text evidence="1">The sequence shown here is derived from an EMBL/GenBank/DDBJ whole genome shotgun (WGS) entry which is preliminary data.</text>
</comment>
<dbReference type="Proteomes" id="UP001247754">
    <property type="component" value="Unassembled WGS sequence"/>
</dbReference>
<proteinExistence type="predicted"/>
<keyword evidence="2" id="KW-1185">Reference proteome</keyword>
<accession>A0ABU1FDX8</accession>
<sequence length="60" mass="6586">MAETANPKGEDGSGALNALEPIPAFAGRAKSYANKTTAHYVKYNNINDLMTNFYYSLLKE</sequence>
<protein>
    <submittedName>
        <fullName evidence="1">Uncharacterized protein</fullName>
    </submittedName>
</protein>
<dbReference type="EMBL" id="JAVKPH010000046">
    <property type="protein sequence ID" value="MDR5655110.1"/>
    <property type="molecule type" value="Genomic_DNA"/>
</dbReference>
<organism evidence="1 2">
    <name type="scientific">Ruixingdingia sedimenti</name>
    <dbReference type="NCBI Taxonomy" id="3073604"/>
    <lineage>
        <taxon>Bacteria</taxon>
        <taxon>Pseudomonadati</taxon>
        <taxon>Pseudomonadota</taxon>
        <taxon>Alphaproteobacteria</taxon>
        <taxon>Rhodobacterales</taxon>
        <taxon>Paracoccaceae</taxon>
        <taxon>Ruixingdingia</taxon>
    </lineage>
</organism>
<gene>
    <name evidence="1" type="ORF">RGD00_21090</name>
</gene>
<dbReference type="RefSeq" id="WP_310459220.1">
    <property type="nucleotide sequence ID" value="NZ_JAVKPH010000046.1"/>
</dbReference>
<evidence type="ECO:0000313" key="2">
    <source>
        <dbReference type="Proteomes" id="UP001247754"/>
    </source>
</evidence>
<evidence type="ECO:0000313" key="1">
    <source>
        <dbReference type="EMBL" id="MDR5655110.1"/>
    </source>
</evidence>
<name>A0ABU1FDX8_9RHOB</name>
<reference evidence="1 2" key="1">
    <citation type="submission" date="2023-09" db="EMBL/GenBank/DDBJ databases">
        <title>Xinfangfangia sedmenti sp. nov., isolated the sedment.</title>
        <authorList>
            <person name="Xu L."/>
        </authorList>
    </citation>
    <scope>NUCLEOTIDE SEQUENCE [LARGE SCALE GENOMIC DNA]</scope>
    <source>
        <strain evidence="1 2">LG-4</strain>
    </source>
</reference>